<dbReference type="PROSITE" id="PS51078">
    <property type="entry name" value="ICLR_ED"/>
    <property type="match status" value="1"/>
</dbReference>
<dbReference type="PANTHER" id="PTHR30136:SF38">
    <property type="entry name" value="TRANSCRIPTIONAL REGULATOR"/>
    <property type="match status" value="1"/>
</dbReference>
<dbReference type="InterPro" id="IPR050707">
    <property type="entry name" value="HTH_MetabolicPath_Reg"/>
</dbReference>
<reference evidence="5 6" key="1">
    <citation type="submission" date="2021-03" db="EMBL/GenBank/DDBJ databases">
        <title>Succinivibrio sp. nov. isolated from feces of cow.</title>
        <authorList>
            <person name="Choi J.-Y."/>
        </authorList>
    </citation>
    <scope>NUCLEOTIDE SEQUENCE [LARGE SCALE GENOMIC DNA]</scope>
    <source>
        <strain evidence="5 6">AGMB01872</strain>
    </source>
</reference>
<dbReference type="RefSeq" id="WP_219937375.1">
    <property type="nucleotide sequence ID" value="NZ_JAGFNY010000011.1"/>
</dbReference>
<dbReference type="InterPro" id="IPR014757">
    <property type="entry name" value="Tscrpt_reg_IclR_C"/>
</dbReference>
<evidence type="ECO:0000256" key="1">
    <source>
        <dbReference type="ARBA" id="ARBA00023015"/>
    </source>
</evidence>
<keyword evidence="2" id="KW-0238">DNA-binding</keyword>
<evidence type="ECO:0000256" key="3">
    <source>
        <dbReference type="ARBA" id="ARBA00023163"/>
    </source>
</evidence>
<dbReference type="EMBL" id="JAGFNY010000011">
    <property type="protein sequence ID" value="MBW7570155.1"/>
    <property type="molecule type" value="Genomic_DNA"/>
</dbReference>
<gene>
    <name evidence="5" type="ORF">J5V48_04525</name>
</gene>
<comment type="caution">
    <text evidence="5">The sequence shown here is derived from an EMBL/GenBank/DDBJ whole genome shotgun (WGS) entry which is preliminary data.</text>
</comment>
<dbReference type="Pfam" id="PF09339">
    <property type="entry name" value="HTH_IclR"/>
    <property type="match status" value="1"/>
</dbReference>
<name>A0ABS7DH09_9GAMM</name>
<keyword evidence="6" id="KW-1185">Reference proteome</keyword>
<evidence type="ECO:0000256" key="2">
    <source>
        <dbReference type="ARBA" id="ARBA00023125"/>
    </source>
</evidence>
<dbReference type="SUPFAM" id="SSF55781">
    <property type="entry name" value="GAF domain-like"/>
    <property type="match status" value="1"/>
</dbReference>
<keyword evidence="1" id="KW-0805">Transcription regulation</keyword>
<organism evidence="5 6">
    <name type="scientific">Succinivibrio faecicola</name>
    <dbReference type="NCBI Taxonomy" id="2820300"/>
    <lineage>
        <taxon>Bacteria</taxon>
        <taxon>Pseudomonadati</taxon>
        <taxon>Pseudomonadota</taxon>
        <taxon>Gammaproteobacteria</taxon>
        <taxon>Aeromonadales</taxon>
        <taxon>Succinivibrionaceae</taxon>
        <taxon>Succinivibrio</taxon>
    </lineage>
</organism>
<evidence type="ECO:0000259" key="4">
    <source>
        <dbReference type="PROSITE" id="PS51078"/>
    </source>
</evidence>
<dbReference type="Proteomes" id="UP000731465">
    <property type="component" value="Unassembled WGS sequence"/>
</dbReference>
<dbReference type="SUPFAM" id="SSF46785">
    <property type="entry name" value="Winged helix' DNA-binding domain"/>
    <property type="match status" value="1"/>
</dbReference>
<dbReference type="InterPro" id="IPR029016">
    <property type="entry name" value="GAF-like_dom_sf"/>
</dbReference>
<feature type="domain" description="IclR-ED" evidence="4">
    <location>
        <begin position="64"/>
        <end position="249"/>
    </location>
</feature>
<evidence type="ECO:0000313" key="6">
    <source>
        <dbReference type="Proteomes" id="UP000731465"/>
    </source>
</evidence>
<dbReference type="InterPro" id="IPR036388">
    <property type="entry name" value="WH-like_DNA-bd_sf"/>
</dbReference>
<sequence>MRVPALQKALIILETLQKHRRCTISDLISYTDLPRSSVYVLVDDMIKLRLIRQNSDKSIQLWMKLVSLGNSASASLDLNELISPYLDRLISSIDCIAVNFGIMDDDKAYCSLNISSPNSSVRINSRVGSEVSLLHSALGKCLLAYSSSSRREQIINSLDYSRATANSIATPEALRKELAVIHNRGYAFDNGEENLDIRSVSAPILDFDNHLIGAISTIGTTRKFSKDALPSIIDKIKLVTMQIKSDLMI</sequence>
<keyword evidence="3" id="KW-0804">Transcription</keyword>
<accession>A0ABS7DH09</accession>
<dbReference type="Pfam" id="PF01614">
    <property type="entry name" value="IclR_C"/>
    <property type="match status" value="1"/>
</dbReference>
<dbReference type="Gene3D" id="3.30.450.40">
    <property type="match status" value="1"/>
</dbReference>
<dbReference type="InterPro" id="IPR036390">
    <property type="entry name" value="WH_DNA-bd_sf"/>
</dbReference>
<dbReference type="PANTHER" id="PTHR30136">
    <property type="entry name" value="HELIX-TURN-HELIX TRANSCRIPTIONAL REGULATOR, ICLR FAMILY"/>
    <property type="match status" value="1"/>
</dbReference>
<dbReference type="InterPro" id="IPR005471">
    <property type="entry name" value="Tscrpt_reg_IclR_N"/>
</dbReference>
<proteinExistence type="predicted"/>
<dbReference type="Gene3D" id="1.10.10.10">
    <property type="entry name" value="Winged helix-like DNA-binding domain superfamily/Winged helix DNA-binding domain"/>
    <property type="match status" value="1"/>
</dbReference>
<protein>
    <submittedName>
        <fullName evidence="5">IclR family transcriptional regulator</fullName>
    </submittedName>
</protein>
<evidence type="ECO:0000313" key="5">
    <source>
        <dbReference type="EMBL" id="MBW7570155.1"/>
    </source>
</evidence>
<dbReference type="SMART" id="SM00346">
    <property type="entry name" value="HTH_ICLR"/>
    <property type="match status" value="1"/>
</dbReference>